<protein>
    <submittedName>
        <fullName evidence="3">Calcium-binding protein</fullName>
    </submittedName>
</protein>
<evidence type="ECO:0000259" key="2">
    <source>
        <dbReference type="SMART" id="SM00978"/>
    </source>
</evidence>
<dbReference type="KEGG" id="maqu:Maq22A_c00845"/>
<dbReference type="InterPro" id="IPR016985">
    <property type="entry name" value="UCP031890_Tim44-rel"/>
</dbReference>
<dbReference type="SUPFAM" id="SSF54427">
    <property type="entry name" value="NTF2-like"/>
    <property type="match status" value="1"/>
</dbReference>
<dbReference type="PIRSF" id="PIRSF031890">
    <property type="entry name" value="UCP031890_transporter_Tim44"/>
    <property type="match status" value="1"/>
</dbReference>
<dbReference type="EMBL" id="AP014704">
    <property type="protein sequence ID" value="BAQ43675.1"/>
    <property type="molecule type" value="Genomic_DNA"/>
</dbReference>
<dbReference type="PATRIC" id="fig|270351.10.peg.163"/>
<proteinExistence type="predicted"/>
<dbReference type="STRING" id="270351.Maq22A_c00845"/>
<organism evidence="3 4">
    <name type="scientific">Methylobacterium aquaticum</name>
    <dbReference type="NCBI Taxonomy" id="270351"/>
    <lineage>
        <taxon>Bacteria</taxon>
        <taxon>Pseudomonadati</taxon>
        <taxon>Pseudomonadota</taxon>
        <taxon>Alphaproteobacteria</taxon>
        <taxon>Hyphomicrobiales</taxon>
        <taxon>Methylobacteriaceae</taxon>
        <taxon>Methylobacterium</taxon>
    </lineage>
</organism>
<accession>A0A0C6FM52</accession>
<feature type="domain" description="Tim44-like" evidence="2">
    <location>
        <begin position="97"/>
        <end position="243"/>
    </location>
</feature>
<dbReference type="InterPro" id="IPR032710">
    <property type="entry name" value="NTF2-like_dom_sf"/>
</dbReference>
<evidence type="ECO:0000256" key="1">
    <source>
        <dbReference type="SAM" id="MobiDB-lite"/>
    </source>
</evidence>
<dbReference type="AlphaFoldDB" id="A0A0C6FM52"/>
<dbReference type="NCBIfam" id="NF033779">
    <property type="entry name" value="Tim44_TimA_adap"/>
    <property type="match status" value="1"/>
</dbReference>
<dbReference type="Pfam" id="PF04280">
    <property type="entry name" value="Tim44"/>
    <property type="match status" value="1"/>
</dbReference>
<dbReference type="Gene3D" id="3.10.450.240">
    <property type="match status" value="1"/>
</dbReference>
<dbReference type="PANTHER" id="PTHR41542:SF1">
    <property type="entry name" value="BLL5807 PROTEIN"/>
    <property type="match status" value="1"/>
</dbReference>
<feature type="region of interest" description="Disordered" evidence="1">
    <location>
        <begin position="35"/>
        <end position="61"/>
    </location>
</feature>
<feature type="compositionally biased region" description="Basic and acidic residues" evidence="1">
    <location>
        <begin position="47"/>
        <end position="61"/>
    </location>
</feature>
<sequence length="245" mass="26492">MNGSMMQDSLDLTTLIFLGLAVFVIWKLRSVLGQKTGSERPPFNPLARREEPPPAATREGDNVVRLPGAGAERAAAAPVATAVPRNWKGVVEPNSPAARGLDLIIQQEPGFDPRGFTDGAKLAYETIVTAFAKGDRKTLKTLLSREVADGFERAIQGRERAGQTVETTFVSIDRAEIVGVDVRNRVAQVTVRYLSKLITATKGPQGQVVDGSPEKVVDVTDVWTFARTLGSRDPNWQLVATEAGQ</sequence>
<evidence type="ECO:0000313" key="3">
    <source>
        <dbReference type="EMBL" id="BAQ43675.1"/>
    </source>
</evidence>
<dbReference type="PANTHER" id="PTHR41542">
    <property type="entry name" value="BLL5807 PROTEIN"/>
    <property type="match status" value="1"/>
</dbReference>
<name>A0A0C6FM52_9HYPH</name>
<dbReference type="InterPro" id="IPR007379">
    <property type="entry name" value="Tim44-like_dom"/>
</dbReference>
<dbReference type="SMART" id="SM00978">
    <property type="entry name" value="Tim44"/>
    <property type="match status" value="1"/>
</dbReference>
<dbReference type="Proteomes" id="UP000061432">
    <property type="component" value="Chromosome"/>
</dbReference>
<gene>
    <name evidence="3" type="ORF">Maq22A_c00845</name>
</gene>
<evidence type="ECO:0000313" key="4">
    <source>
        <dbReference type="Proteomes" id="UP000061432"/>
    </source>
</evidence>
<reference evidence="3 4" key="1">
    <citation type="journal article" date="2015" name="Genome Announc.">
        <title>Complete Genome Sequence of Methylobacterium aquaticum Strain 22A, Isolated from Racomitrium japonicum Moss.</title>
        <authorList>
            <person name="Tani A."/>
            <person name="Ogura Y."/>
            <person name="Hayashi T."/>
            <person name="Kimbara K."/>
        </authorList>
    </citation>
    <scope>NUCLEOTIDE SEQUENCE [LARGE SCALE GENOMIC DNA]</scope>
    <source>
        <strain evidence="3 4">MA-22A</strain>
    </source>
</reference>
<reference evidence="4" key="2">
    <citation type="submission" date="2015-01" db="EMBL/GenBank/DDBJ databases">
        <title>Complete genome sequence of Methylobacterium aquaticum strain 22A.</title>
        <authorList>
            <person name="Tani A."/>
            <person name="Ogura Y."/>
            <person name="Hayashi T."/>
        </authorList>
    </citation>
    <scope>NUCLEOTIDE SEQUENCE [LARGE SCALE GENOMIC DNA]</scope>
    <source>
        <strain evidence="4">MA-22A</strain>
    </source>
</reference>